<feature type="compositionally biased region" description="Polar residues" evidence="1">
    <location>
        <begin position="295"/>
        <end position="316"/>
    </location>
</feature>
<gene>
    <name evidence="2" type="ORF">PGTG_07991</name>
</gene>
<reference key="1">
    <citation type="submission" date="2007-01" db="EMBL/GenBank/DDBJ databases">
        <title>The Genome Sequence of Puccinia graminis f. sp. tritici Strain CRL 75-36-700-3.</title>
        <authorList>
            <consortium name="The Broad Institute Genome Sequencing Platform"/>
            <person name="Birren B."/>
            <person name="Lander E."/>
            <person name="Galagan J."/>
            <person name="Nusbaum C."/>
            <person name="Devon K."/>
            <person name="Cuomo C."/>
            <person name="Jaffe D."/>
            <person name="Butler J."/>
            <person name="Alvarez P."/>
            <person name="Gnerre S."/>
            <person name="Grabherr M."/>
            <person name="Mauceli E."/>
            <person name="Brockman W."/>
            <person name="Young S."/>
            <person name="LaButti K."/>
            <person name="Sykes S."/>
            <person name="DeCaprio D."/>
            <person name="Crawford M."/>
            <person name="Koehrsen M."/>
            <person name="Engels R."/>
            <person name="Montgomery P."/>
            <person name="Pearson M."/>
            <person name="Howarth C."/>
            <person name="Larson L."/>
            <person name="White J."/>
            <person name="Zeng Q."/>
            <person name="Kodira C."/>
            <person name="Yandava C."/>
            <person name="Alvarado L."/>
            <person name="O'Leary S."/>
            <person name="Szabo L."/>
            <person name="Dean R."/>
            <person name="Schein J."/>
        </authorList>
    </citation>
    <scope>NUCLEOTIDE SEQUENCE</scope>
    <source>
        <strain>CRL 75-36-700-3</strain>
    </source>
</reference>
<accession>E3KB16</accession>
<keyword evidence="3" id="KW-1185">Reference proteome</keyword>
<feature type="region of interest" description="Disordered" evidence="1">
    <location>
        <begin position="1"/>
        <end position="24"/>
    </location>
</feature>
<protein>
    <submittedName>
        <fullName evidence="2">Uncharacterized protein</fullName>
    </submittedName>
</protein>
<dbReference type="GeneID" id="10533450"/>
<dbReference type="VEuPathDB" id="FungiDB:PGTG_07991"/>
<dbReference type="HOGENOM" id="CLU_032241_1_0_1"/>
<evidence type="ECO:0000256" key="1">
    <source>
        <dbReference type="SAM" id="MobiDB-lite"/>
    </source>
</evidence>
<dbReference type="KEGG" id="pgr:PGTG_07991"/>
<feature type="compositionally biased region" description="Basic residues" evidence="1">
    <location>
        <begin position="43"/>
        <end position="52"/>
    </location>
</feature>
<feature type="region of interest" description="Disordered" evidence="1">
    <location>
        <begin position="42"/>
        <end position="74"/>
    </location>
</feature>
<dbReference type="OrthoDB" id="2507728at2759"/>
<dbReference type="EMBL" id="DS178279">
    <property type="protein sequence ID" value="EFP81742.2"/>
    <property type="molecule type" value="Genomic_DNA"/>
</dbReference>
<reference evidence="3" key="2">
    <citation type="journal article" date="2011" name="Proc. Natl. Acad. Sci. U.S.A.">
        <title>Obligate biotrophy features unraveled by the genomic analysis of rust fungi.</title>
        <authorList>
            <person name="Duplessis S."/>
            <person name="Cuomo C.A."/>
            <person name="Lin Y.-C."/>
            <person name="Aerts A."/>
            <person name="Tisserant E."/>
            <person name="Veneault-Fourrey C."/>
            <person name="Joly D.L."/>
            <person name="Hacquard S."/>
            <person name="Amselem J."/>
            <person name="Cantarel B.L."/>
            <person name="Chiu R."/>
            <person name="Coutinho P.M."/>
            <person name="Feau N."/>
            <person name="Field M."/>
            <person name="Frey P."/>
            <person name="Gelhaye E."/>
            <person name="Goldberg J."/>
            <person name="Grabherr M.G."/>
            <person name="Kodira C.D."/>
            <person name="Kohler A."/>
            <person name="Kuees U."/>
            <person name="Lindquist E.A."/>
            <person name="Lucas S.M."/>
            <person name="Mago R."/>
            <person name="Mauceli E."/>
            <person name="Morin E."/>
            <person name="Murat C."/>
            <person name="Pangilinan J.L."/>
            <person name="Park R."/>
            <person name="Pearson M."/>
            <person name="Quesneville H."/>
            <person name="Rouhier N."/>
            <person name="Sakthikumar S."/>
            <person name="Salamov A.A."/>
            <person name="Schmutz J."/>
            <person name="Selles B."/>
            <person name="Shapiro H."/>
            <person name="Tanguay P."/>
            <person name="Tuskan G.A."/>
            <person name="Henrissat B."/>
            <person name="Van de Peer Y."/>
            <person name="Rouze P."/>
            <person name="Ellis J.G."/>
            <person name="Dodds P.N."/>
            <person name="Schein J.E."/>
            <person name="Zhong S."/>
            <person name="Hamelin R.C."/>
            <person name="Grigoriev I.V."/>
            <person name="Szabo L.J."/>
            <person name="Martin F."/>
        </authorList>
    </citation>
    <scope>NUCLEOTIDE SEQUENCE [LARGE SCALE GENOMIC DNA]</scope>
    <source>
        <strain evidence="3">CRL 75-36-700-3 / race SCCL</strain>
    </source>
</reference>
<evidence type="ECO:0000313" key="3">
    <source>
        <dbReference type="Proteomes" id="UP000008783"/>
    </source>
</evidence>
<name>E3KB16_PUCGT</name>
<sequence>MDIPLPSAQDESTEPKRRRTKPEMIIHRAELAKKKEALEAAKLLKKKPHPKAVRTAAGTSGSKSTKPTGAADNNPQFIASDFELICTYLEDPHHYTEIYGNGPRTGVGQQVMTKSAAYDRFAIFMNDKTHKRLHLDGKLLRQRIEAYKKRFVAAKRWADNTGVGIEEGEDIVSIDVLLEGKCPCYKRMSALFGEKPNVTPAAQYESQQGMSLYNQPVDNDNPENPSNPEMFYPGWEPTQEVLDQTTHVNKSPDLATSGQANQTSGVDQSNENPDLPDSLLDAPPSHQPTPALDSSPVSAMPSTSATPGRQLGLSQPRRTMASMLADLRANISREEEDEVDDAEPSGSAAPRGRFVNQVDRSIPAPRRETNNPKGKSTVAAAFGSSSDKKFAYLDKHMEMEKEKFEWEKSKHKSEQDDITAREKAKMRAAEKWISQGKSPSDIEILMRTVF</sequence>
<dbReference type="PANTHER" id="PTHR33246:SF51">
    <property type="entry name" value="MYB_SANT-LIKE DOMAIN-CONTAINING PROTEIN"/>
    <property type="match status" value="1"/>
</dbReference>
<feature type="compositionally biased region" description="Polar residues" evidence="1">
    <location>
        <begin position="249"/>
        <end position="272"/>
    </location>
</feature>
<feature type="compositionally biased region" description="Low complexity" evidence="1">
    <location>
        <begin position="216"/>
        <end position="229"/>
    </location>
</feature>
<feature type="compositionally biased region" description="Polar residues" evidence="1">
    <location>
        <begin position="57"/>
        <end position="74"/>
    </location>
</feature>
<dbReference type="RefSeq" id="XP_003326161.2">
    <property type="nucleotide sequence ID" value="XM_003326113.2"/>
</dbReference>
<feature type="compositionally biased region" description="Low complexity" evidence="1">
    <location>
        <begin position="273"/>
        <end position="284"/>
    </location>
</feature>
<organism evidence="2 3">
    <name type="scientific">Puccinia graminis f. sp. tritici (strain CRL 75-36-700-3 / race SCCL)</name>
    <name type="common">Black stem rust fungus</name>
    <dbReference type="NCBI Taxonomy" id="418459"/>
    <lineage>
        <taxon>Eukaryota</taxon>
        <taxon>Fungi</taxon>
        <taxon>Dikarya</taxon>
        <taxon>Basidiomycota</taxon>
        <taxon>Pucciniomycotina</taxon>
        <taxon>Pucciniomycetes</taxon>
        <taxon>Pucciniales</taxon>
        <taxon>Pucciniaceae</taxon>
        <taxon>Puccinia</taxon>
    </lineage>
</organism>
<feature type="region of interest" description="Disordered" evidence="1">
    <location>
        <begin position="249"/>
        <end position="316"/>
    </location>
</feature>
<dbReference type="InParanoid" id="E3KB16"/>
<feature type="region of interest" description="Disordered" evidence="1">
    <location>
        <begin position="212"/>
        <end position="234"/>
    </location>
</feature>
<feature type="compositionally biased region" description="Acidic residues" evidence="1">
    <location>
        <begin position="334"/>
        <end position="343"/>
    </location>
</feature>
<feature type="region of interest" description="Disordered" evidence="1">
    <location>
        <begin position="404"/>
        <end position="423"/>
    </location>
</feature>
<proteinExistence type="predicted"/>
<evidence type="ECO:0000313" key="2">
    <source>
        <dbReference type="EMBL" id="EFP81742.2"/>
    </source>
</evidence>
<dbReference type="PANTHER" id="PTHR33246">
    <property type="entry name" value="CCHC-TYPE DOMAIN-CONTAINING PROTEIN"/>
    <property type="match status" value="1"/>
</dbReference>
<dbReference type="Proteomes" id="UP000008783">
    <property type="component" value="Unassembled WGS sequence"/>
</dbReference>
<feature type="region of interest" description="Disordered" evidence="1">
    <location>
        <begin position="332"/>
        <end position="382"/>
    </location>
</feature>
<dbReference type="AlphaFoldDB" id="E3KB16"/>